<name>X1TSJ9_9ZZZZ</name>
<comment type="caution">
    <text evidence="1">The sequence shown here is derived from an EMBL/GenBank/DDBJ whole genome shotgun (WGS) entry which is preliminary data.</text>
</comment>
<accession>X1TSJ9</accession>
<feature type="non-terminal residue" evidence="1">
    <location>
        <position position="1"/>
    </location>
</feature>
<dbReference type="EMBL" id="BARW01029334">
    <property type="protein sequence ID" value="GAJ08323.1"/>
    <property type="molecule type" value="Genomic_DNA"/>
</dbReference>
<evidence type="ECO:0000313" key="1">
    <source>
        <dbReference type="EMBL" id="GAJ08323.1"/>
    </source>
</evidence>
<dbReference type="AlphaFoldDB" id="X1TSJ9"/>
<gene>
    <name evidence="1" type="ORF">S12H4_47160</name>
</gene>
<protein>
    <submittedName>
        <fullName evidence="1">Uncharacterized protein</fullName>
    </submittedName>
</protein>
<sequence>AIKQNISIEQYLEKLARFADSEYGNMIRSQFKDIEGHSELAMLAAPSAEELEQLKKAVAIMTPDERQAADSLTDEQIQRIAADAQIDPANFAIFINGYTLHCKRVS</sequence>
<proteinExistence type="predicted"/>
<organism evidence="1">
    <name type="scientific">marine sediment metagenome</name>
    <dbReference type="NCBI Taxonomy" id="412755"/>
    <lineage>
        <taxon>unclassified sequences</taxon>
        <taxon>metagenomes</taxon>
        <taxon>ecological metagenomes</taxon>
    </lineage>
</organism>
<reference evidence="1" key="1">
    <citation type="journal article" date="2014" name="Front. Microbiol.">
        <title>High frequency of phylogenetically diverse reductive dehalogenase-homologous genes in deep subseafloor sedimentary metagenomes.</title>
        <authorList>
            <person name="Kawai M."/>
            <person name="Futagami T."/>
            <person name="Toyoda A."/>
            <person name="Takaki Y."/>
            <person name="Nishi S."/>
            <person name="Hori S."/>
            <person name="Arai W."/>
            <person name="Tsubouchi T."/>
            <person name="Morono Y."/>
            <person name="Uchiyama I."/>
            <person name="Ito T."/>
            <person name="Fujiyama A."/>
            <person name="Inagaki F."/>
            <person name="Takami H."/>
        </authorList>
    </citation>
    <scope>NUCLEOTIDE SEQUENCE</scope>
    <source>
        <strain evidence="1">Expedition CK06-06</strain>
    </source>
</reference>